<evidence type="ECO:0000313" key="8">
    <source>
        <dbReference type="EMBL" id="JAB56095.1"/>
    </source>
</evidence>
<evidence type="ECO:0000256" key="2">
    <source>
        <dbReference type="ARBA" id="ARBA00022490"/>
    </source>
</evidence>
<dbReference type="CDD" id="cd09972">
    <property type="entry name" value="LOTUS_TDRD_OSKAR"/>
    <property type="match status" value="1"/>
</dbReference>
<feature type="domain" description="HTH OST-type" evidence="7">
    <location>
        <begin position="6"/>
        <end position="80"/>
    </location>
</feature>
<dbReference type="Pfam" id="PF12872">
    <property type="entry name" value="OST-HTH"/>
    <property type="match status" value="1"/>
</dbReference>
<comment type="subcellular location">
    <subcellularLocation>
        <location evidence="1">Cytoplasm</location>
    </subcellularLocation>
</comment>
<dbReference type="PANTHER" id="PTHR22948">
    <property type="entry name" value="TUDOR DOMAIN CONTAINING PROTEIN"/>
    <property type="match status" value="1"/>
</dbReference>
<dbReference type="Gene3D" id="3.30.160.20">
    <property type="match status" value="1"/>
</dbReference>
<name>U5EP91_9DIPT</name>
<dbReference type="CDD" id="cd20379">
    <property type="entry name" value="Tudor_dTUD-like"/>
    <property type="match status" value="1"/>
</dbReference>
<feature type="compositionally biased region" description="Polar residues" evidence="5">
    <location>
        <begin position="171"/>
        <end position="181"/>
    </location>
</feature>
<evidence type="ECO:0000259" key="7">
    <source>
        <dbReference type="PROSITE" id="PS51644"/>
    </source>
</evidence>
<dbReference type="InterPro" id="IPR035437">
    <property type="entry name" value="SNase_OB-fold_sf"/>
</dbReference>
<evidence type="ECO:0000256" key="3">
    <source>
        <dbReference type="ARBA" id="ARBA00022737"/>
    </source>
</evidence>
<dbReference type="InterPro" id="IPR025605">
    <property type="entry name" value="OST-HTH/LOTUS_dom"/>
</dbReference>
<dbReference type="GO" id="GO:0030154">
    <property type="term" value="P:cell differentiation"/>
    <property type="evidence" value="ECO:0007669"/>
    <property type="project" value="UniProtKB-ARBA"/>
</dbReference>
<dbReference type="InterPro" id="IPR050621">
    <property type="entry name" value="Tudor_domain_containing"/>
</dbReference>
<evidence type="ECO:0000256" key="1">
    <source>
        <dbReference type="ARBA" id="ARBA00004496"/>
    </source>
</evidence>
<dbReference type="SMART" id="SM00333">
    <property type="entry name" value="TUDOR"/>
    <property type="match status" value="2"/>
</dbReference>
<protein>
    <submittedName>
        <fullName evidence="8">Putative transcriptional coactivator</fullName>
    </submittedName>
</protein>
<sequence length="1187" mass="136668">KMSSADIDAATEVIRSLITSRKDDSTVQSLMREYREVEGHALEYKKLGFKSFEDFLRGSGQFIVRTNFRGEQIVNSILKLNVAHIEAMVARQLKKKGGGGSGFSHNPPQQRRTTNTGSNWNRSAYTTNYSKMNSSSINRGNNRNYSNNSNNNSYNYRSLPLSNNRSKDTSIKPQSSILTQRIDNKFQQQKQSESNNNNCTTKNLNSTQQRDANVANIKRQNSNNNNAIELAPNDLRYQLTNKRLAANDKTTVAAPTTKTSNLNETGSLRSQQLRSINRDLNTNNFAQQKRTLNTDNIRVRIDDNIQQKPKTIIETPSTGSISSNSPISLMPLGKSSVQNRMEIYRRTTASPVMAEYDSNSPPNSLSPASQSSTTSIPQFTKTKSVPPFSWYQQEITDAVKMLALYCQYHNYGEPEYKFHRCKSKRVHCKVAVNGLTYATYPDDYAHESEAKVAAAAIAISNIKTNEHSNKFPQCLDSDQEIAMKIYDIVLGSTSGIMLKNNIPDIFQDEYKLKLPNHWHNIMEQYHNLFEFEENVKDEILVLAKTNLNLDEELLNSTIQQLQPLQLPWKEKHWNLYVTNPISTIEIYARLVGKEYSAQYDELITNIEMEFLDKKIKPEILRVDDYYITSVSDCIYRLTIREISYPRNECFCYLIDIGVEDWISIDEIYVCDPKYLKLPAQIVCLELDGLEDFHENPNAKKHIRDTLESIVCIGEILTTEEEFNNSVKHQIRCVLYDTSSEYDINLNPLILKYICDDTKIPELERNKINDVIVTHIDDNGNIYLQKEKDSGMNYILKLIKNLIDSNALEGKKPGILSTIDAKQLYLVYDLQANKWYRASYQSTVNDKYYKMFCVDFGLSIIANCQNIYSLELLSIALNYYPSQAICTHLFNMEINPNVISRLRALLNNNTQVMAKVCNPNLDIIIYKRSPKDHHIVNINDSIRMEMELEKDSEPINITSSSTINDNLNIINNNFTSDLTVSKITPIRKIILPNINEIYEVKVMIVSSPKFFYVQPYKMIRDLNKLMYNLQEYCKTAKPLNIKEIKKGEAYAGYKPDEDIWYRVIVDICSETTDEFHVYFCDFGEVQILSSKDLKFLPQEFRNLEKQAIKAKLYGVKPKQKKDWTSEDAIRFQELISDKVFSSQIKFIGKDKFNPSDEIVELMLIDVSQENDIYIDKLLVDENRAEYEI</sequence>
<dbReference type="GO" id="GO:0007283">
    <property type="term" value="P:spermatogenesis"/>
    <property type="evidence" value="ECO:0007669"/>
    <property type="project" value="UniProtKB-KW"/>
</dbReference>
<feature type="region of interest" description="Disordered" evidence="5">
    <location>
        <begin position="354"/>
        <end position="378"/>
    </location>
</feature>
<dbReference type="Gene3D" id="2.40.50.90">
    <property type="match status" value="3"/>
</dbReference>
<dbReference type="PROSITE" id="PS50304">
    <property type="entry name" value="TUDOR"/>
    <property type="match status" value="1"/>
</dbReference>
<dbReference type="InterPro" id="IPR041966">
    <property type="entry name" value="LOTUS-like"/>
</dbReference>
<accession>U5EP91</accession>
<dbReference type="AlphaFoldDB" id="U5EP91"/>
<dbReference type="Gene3D" id="3.30.420.610">
    <property type="entry name" value="LOTUS domain-like"/>
    <property type="match status" value="1"/>
</dbReference>
<feature type="compositionally biased region" description="Low complexity" evidence="5">
    <location>
        <begin position="185"/>
        <end position="205"/>
    </location>
</feature>
<dbReference type="EMBL" id="GANO01003776">
    <property type="protein sequence ID" value="JAB56095.1"/>
    <property type="molecule type" value="mRNA"/>
</dbReference>
<evidence type="ECO:0000259" key="6">
    <source>
        <dbReference type="PROSITE" id="PS50304"/>
    </source>
</evidence>
<proteinExistence type="evidence at transcript level"/>
<dbReference type="Gene3D" id="2.30.30.140">
    <property type="match status" value="3"/>
</dbReference>
<dbReference type="SUPFAM" id="SSF63748">
    <property type="entry name" value="Tudor/PWWP/MBT"/>
    <property type="match status" value="3"/>
</dbReference>
<feature type="compositionally biased region" description="Low complexity" evidence="5">
    <location>
        <begin position="133"/>
        <end position="164"/>
    </location>
</feature>
<evidence type="ECO:0000256" key="4">
    <source>
        <dbReference type="ARBA" id="ARBA00022871"/>
    </source>
</evidence>
<feature type="compositionally biased region" description="Polar residues" evidence="5">
    <location>
        <begin position="103"/>
        <end position="132"/>
    </location>
</feature>
<dbReference type="PROSITE" id="PS51644">
    <property type="entry name" value="HTH_OST"/>
    <property type="match status" value="1"/>
</dbReference>
<feature type="domain" description="Tudor" evidence="6">
    <location>
        <begin position="1042"/>
        <end position="1102"/>
    </location>
</feature>
<dbReference type="PANTHER" id="PTHR22948:SF77">
    <property type="entry name" value="SERINE_THREONINE-PROTEIN KINASE 31-LIKE ISOFORM X1"/>
    <property type="match status" value="1"/>
</dbReference>
<keyword evidence="3" id="KW-0677">Repeat</keyword>
<organism evidence="8">
    <name type="scientific">Corethrella appendiculata</name>
    <dbReference type="NCBI Taxonomy" id="1370023"/>
    <lineage>
        <taxon>Eukaryota</taxon>
        <taxon>Metazoa</taxon>
        <taxon>Ecdysozoa</taxon>
        <taxon>Arthropoda</taxon>
        <taxon>Hexapoda</taxon>
        <taxon>Insecta</taxon>
        <taxon>Pterygota</taxon>
        <taxon>Neoptera</taxon>
        <taxon>Endopterygota</taxon>
        <taxon>Diptera</taxon>
        <taxon>Nematocera</taxon>
        <taxon>Culicoidea</taxon>
        <taxon>Chaoboridae</taxon>
        <taxon>Corethrella</taxon>
    </lineage>
</organism>
<feature type="non-terminal residue" evidence="8">
    <location>
        <position position="1"/>
    </location>
</feature>
<dbReference type="Pfam" id="PF00567">
    <property type="entry name" value="TUDOR"/>
    <property type="match status" value="3"/>
</dbReference>
<dbReference type="InterPro" id="IPR002999">
    <property type="entry name" value="Tudor"/>
</dbReference>
<reference evidence="8" key="1">
    <citation type="journal article" date="2014" name="Insect Biochem. Mol. Biol.">
        <title>An insight into the sialome of the frog biting fly, Corethrella appendiculata.</title>
        <authorList>
            <person name="Ribeiro J.M.C."/>
            <person name="Chagas A.C."/>
            <person name="Pham V.M."/>
            <person name="Lounibos L.P."/>
            <person name="Calvo E."/>
        </authorList>
    </citation>
    <scope>NUCLEOTIDE SEQUENCE</scope>
    <source>
        <tissue evidence="8">Salivary glands</tissue>
    </source>
</reference>
<keyword evidence="4" id="KW-0221">Differentiation</keyword>
<keyword evidence="2" id="KW-0963">Cytoplasm</keyword>
<feature type="region of interest" description="Disordered" evidence="5">
    <location>
        <begin position="95"/>
        <end position="205"/>
    </location>
</feature>
<keyword evidence="4" id="KW-0744">Spermatogenesis</keyword>
<feature type="compositionally biased region" description="Low complexity" evidence="5">
    <location>
        <begin position="358"/>
        <end position="378"/>
    </location>
</feature>
<evidence type="ECO:0000256" key="5">
    <source>
        <dbReference type="SAM" id="MobiDB-lite"/>
    </source>
</evidence>
<dbReference type="GO" id="GO:0005737">
    <property type="term" value="C:cytoplasm"/>
    <property type="evidence" value="ECO:0007669"/>
    <property type="project" value="UniProtKB-SubCell"/>
</dbReference>